<proteinExistence type="evidence at transcript level"/>
<evidence type="ECO:0000313" key="1">
    <source>
        <dbReference type="EMBL" id="ACN34964.1"/>
    </source>
</evidence>
<sequence length="153" mass="16951">METGEQREQAFLGKLLLGRRRGQQCSTQQASSRAGLGRRRVEAGRLGGSRRAVASGLWRLDRHRCPLERAVEQRVGEDGGVCYGSRLGDQRAGGRRRLLLCYGSRAAEREQENGAGAQLPAGRWSRRAVKLWRADDGVCYGWERAERGADGAR</sequence>
<reference evidence="1" key="1">
    <citation type="journal article" date="2009" name="PLoS Genet.">
        <title>Sequencing, mapping, and analysis of 27,455 maize full-length cDNAs.</title>
        <authorList>
            <person name="Soderlund C."/>
            <person name="Descour A."/>
            <person name="Kudrna D."/>
            <person name="Bomhoff M."/>
            <person name="Boyd L."/>
            <person name="Currie J."/>
            <person name="Angelova A."/>
            <person name="Collura K."/>
            <person name="Wissotski M."/>
            <person name="Ashley E."/>
            <person name="Morrow D."/>
            <person name="Fernandes J."/>
            <person name="Walbot V."/>
            <person name="Yu Y."/>
        </authorList>
    </citation>
    <scope>NUCLEOTIDE SEQUENCE</scope>
    <source>
        <strain evidence="1">B73</strain>
    </source>
</reference>
<dbReference type="KEGG" id="zma:100383699"/>
<reference evidence="1" key="2">
    <citation type="submission" date="2012-06" db="EMBL/GenBank/DDBJ databases">
        <authorList>
            <person name="Yu Y."/>
            <person name="Currie J."/>
            <person name="Lomeli R."/>
            <person name="Angelova A."/>
            <person name="Collura K."/>
            <person name="Wissotski M."/>
            <person name="Campos D."/>
            <person name="Kudrna D."/>
            <person name="Golser W."/>
            <person name="Ashely E."/>
            <person name="Descour A."/>
            <person name="Fernandes J."/>
            <person name="Soderlund C."/>
            <person name="Walbot V."/>
        </authorList>
    </citation>
    <scope>NUCLEOTIDE SEQUENCE</scope>
    <source>
        <strain evidence="1">B73</strain>
    </source>
</reference>
<dbReference type="RefSeq" id="NP_001169807.1">
    <property type="nucleotide sequence ID" value="NM_001176336.1"/>
</dbReference>
<dbReference type="HOGENOM" id="CLU_1782246_0_0_1"/>
<organism evidence="1">
    <name type="scientific">Zea mays</name>
    <name type="common">Maize</name>
    <dbReference type="NCBI Taxonomy" id="4577"/>
    <lineage>
        <taxon>Eukaryota</taxon>
        <taxon>Viridiplantae</taxon>
        <taxon>Streptophyta</taxon>
        <taxon>Embryophyta</taxon>
        <taxon>Tracheophyta</taxon>
        <taxon>Spermatophyta</taxon>
        <taxon>Magnoliopsida</taxon>
        <taxon>Liliopsida</taxon>
        <taxon>Poales</taxon>
        <taxon>Poaceae</taxon>
        <taxon>PACMAD clade</taxon>
        <taxon>Panicoideae</taxon>
        <taxon>Andropogonodae</taxon>
        <taxon>Andropogoneae</taxon>
        <taxon>Tripsacinae</taxon>
        <taxon>Zea</taxon>
    </lineage>
</organism>
<dbReference type="GeneID" id="100383699"/>
<protein>
    <submittedName>
        <fullName evidence="1">Uncharacterized protein</fullName>
    </submittedName>
</protein>
<dbReference type="EMBL" id="BT068067">
    <property type="protein sequence ID" value="ACN34964.1"/>
    <property type="molecule type" value="mRNA"/>
</dbReference>
<name>C0PIE8_MAIZE</name>
<accession>C0PIE8</accession>
<dbReference type="AlphaFoldDB" id="C0PIE8"/>